<dbReference type="Proteomes" id="UP000252893">
    <property type="component" value="Unassembled WGS sequence"/>
</dbReference>
<gene>
    <name evidence="2" type="ORF">DFR47_104404</name>
</gene>
<keyword evidence="1" id="KW-1133">Transmembrane helix</keyword>
<keyword evidence="1" id="KW-0472">Membrane</keyword>
<organism evidence="2 3">
    <name type="scientific">Pseudochrobactrum asaccharolyticum</name>
    <dbReference type="NCBI Taxonomy" id="354351"/>
    <lineage>
        <taxon>Bacteria</taxon>
        <taxon>Pseudomonadati</taxon>
        <taxon>Pseudomonadota</taxon>
        <taxon>Alphaproteobacteria</taxon>
        <taxon>Hyphomicrobiales</taxon>
        <taxon>Brucellaceae</taxon>
        <taxon>Pseudochrobactrum</taxon>
    </lineage>
</organism>
<accession>A0A366DZS3</accession>
<keyword evidence="1" id="KW-0812">Transmembrane</keyword>
<keyword evidence="3" id="KW-1185">Reference proteome</keyword>
<reference evidence="2 3" key="1">
    <citation type="submission" date="2018-06" db="EMBL/GenBank/DDBJ databases">
        <title>Genomic Encyclopedia of Type Strains, Phase IV (KMG-IV): sequencing the most valuable type-strain genomes for metagenomic binning, comparative biology and taxonomic classification.</title>
        <authorList>
            <person name="Goeker M."/>
        </authorList>
    </citation>
    <scope>NUCLEOTIDE SEQUENCE [LARGE SCALE GENOMIC DNA]</scope>
    <source>
        <strain evidence="2 3">DSM 25619</strain>
    </source>
</reference>
<dbReference type="RefSeq" id="WP_113944880.1">
    <property type="nucleotide sequence ID" value="NZ_JBHEEG010000001.1"/>
</dbReference>
<dbReference type="EMBL" id="QNRH01000004">
    <property type="protein sequence ID" value="RBO95039.1"/>
    <property type="molecule type" value="Genomic_DNA"/>
</dbReference>
<evidence type="ECO:0000313" key="2">
    <source>
        <dbReference type="EMBL" id="RBO95039.1"/>
    </source>
</evidence>
<sequence length="225" mass="25466">MNKTEDEFIAYPSLPQPEKDLSGEERLKTAIRQAKTAQADRLDSISDIRETDIARLELLLQDLQPVFDVVPATDEQWDFCLNRGMQPRLWLDASAFIMVGRDRRSYRFVRDTRLGRIILSENKDIKVISDAVTRYIASRILERERLMDDLPLQPAEQAGQQVAASEPAVEPRVTAESTNNALPAKLLWFAGGALLGCLVLITVLHLYGVTLPFLWKVMPHQSIIP</sequence>
<proteinExistence type="predicted"/>
<dbReference type="AlphaFoldDB" id="A0A366DZS3"/>
<comment type="caution">
    <text evidence="2">The sequence shown here is derived from an EMBL/GenBank/DDBJ whole genome shotgun (WGS) entry which is preliminary data.</text>
</comment>
<evidence type="ECO:0000256" key="1">
    <source>
        <dbReference type="SAM" id="Phobius"/>
    </source>
</evidence>
<protein>
    <submittedName>
        <fullName evidence="2">Uncharacterized protein</fullName>
    </submittedName>
</protein>
<dbReference type="OrthoDB" id="9808451at2"/>
<feature type="transmembrane region" description="Helical" evidence="1">
    <location>
        <begin position="186"/>
        <end position="215"/>
    </location>
</feature>
<name>A0A366DZS3_9HYPH</name>
<evidence type="ECO:0000313" key="3">
    <source>
        <dbReference type="Proteomes" id="UP000252893"/>
    </source>
</evidence>